<evidence type="ECO:0000313" key="3">
    <source>
        <dbReference type="Proteomes" id="UP001341840"/>
    </source>
</evidence>
<feature type="chain" id="PRO_5046945217" evidence="1">
    <location>
        <begin position="26"/>
        <end position="121"/>
    </location>
</feature>
<dbReference type="Proteomes" id="UP001341840">
    <property type="component" value="Unassembled WGS sequence"/>
</dbReference>
<proteinExistence type="predicted"/>
<evidence type="ECO:0000256" key="1">
    <source>
        <dbReference type="SAM" id="SignalP"/>
    </source>
</evidence>
<gene>
    <name evidence="2" type="ORF">PIB30_092305</name>
</gene>
<name>A0ABU6SV75_9FABA</name>
<dbReference type="EMBL" id="JASCZI010062311">
    <property type="protein sequence ID" value="MED6140349.1"/>
    <property type="molecule type" value="Genomic_DNA"/>
</dbReference>
<feature type="signal peptide" evidence="1">
    <location>
        <begin position="1"/>
        <end position="25"/>
    </location>
</feature>
<protein>
    <submittedName>
        <fullName evidence="2">Uncharacterized protein</fullName>
    </submittedName>
</protein>
<keyword evidence="1" id="KW-0732">Signal</keyword>
<reference evidence="2 3" key="1">
    <citation type="journal article" date="2023" name="Plants (Basel)">
        <title>Bridging the Gap: Combining Genomics and Transcriptomics Approaches to Understand Stylosanthes scabra, an Orphan Legume from the Brazilian Caatinga.</title>
        <authorList>
            <person name="Ferreira-Neto J.R.C."/>
            <person name="da Silva M.D."/>
            <person name="Binneck E."/>
            <person name="de Melo N.F."/>
            <person name="da Silva R.H."/>
            <person name="de Melo A.L.T.M."/>
            <person name="Pandolfi V."/>
            <person name="Bustamante F.O."/>
            <person name="Brasileiro-Vidal A.C."/>
            <person name="Benko-Iseppon A.M."/>
        </authorList>
    </citation>
    <scope>NUCLEOTIDE SEQUENCE [LARGE SCALE GENOMIC DNA]</scope>
    <source>
        <tissue evidence="2">Leaves</tissue>
    </source>
</reference>
<accession>A0ABU6SV75</accession>
<organism evidence="2 3">
    <name type="scientific">Stylosanthes scabra</name>
    <dbReference type="NCBI Taxonomy" id="79078"/>
    <lineage>
        <taxon>Eukaryota</taxon>
        <taxon>Viridiplantae</taxon>
        <taxon>Streptophyta</taxon>
        <taxon>Embryophyta</taxon>
        <taxon>Tracheophyta</taxon>
        <taxon>Spermatophyta</taxon>
        <taxon>Magnoliopsida</taxon>
        <taxon>eudicotyledons</taxon>
        <taxon>Gunneridae</taxon>
        <taxon>Pentapetalae</taxon>
        <taxon>rosids</taxon>
        <taxon>fabids</taxon>
        <taxon>Fabales</taxon>
        <taxon>Fabaceae</taxon>
        <taxon>Papilionoideae</taxon>
        <taxon>50 kb inversion clade</taxon>
        <taxon>dalbergioids sensu lato</taxon>
        <taxon>Dalbergieae</taxon>
        <taxon>Pterocarpus clade</taxon>
        <taxon>Stylosanthes</taxon>
    </lineage>
</organism>
<sequence>MLQFLAALDTILLLVSYFVERALDGFPPIKGSFNVTSLTSFLFNVEVELVGEDSAIHLGNASAAGHSPQTLFYPCHSEFQHDHKHFLTWFKHSPLDFLVMPPLGLFLVDFGIVVGFMSEFF</sequence>
<keyword evidence="3" id="KW-1185">Reference proteome</keyword>
<comment type="caution">
    <text evidence="2">The sequence shown here is derived from an EMBL/GenBank/DDBJ whole genome shotgun (WGS) entry which is preliminary data.</text>
</comment>
<evidence type="ECO:0000313" key="2">
    <source>
        <dbReference type="EMBL" id="MED6140349.1"/>
    </source>
</evidence>